<dbReference type="InterPro" id="IPR028976">
    <property type="entry name" value="CheC-like_sf"/>
</dbReference>
<dbReference type="Pfam" id="PF13690">
    <property type="entry name" value="CheX"/>
    <property type="match status" value="1"/>
</dbReference>
<accession>V5WHK9</accession>
<dbReference type="InterPro" id="IPR028051">
    <property type="entry name" value="CheX-like_dom"/>
</dbReference>
<dbReference type="Gene3D" id="3.40.1550.10">
    <property type="entry name" value="CheC-like"/>
    <property type="match status" value="1"/>
</dbReference>
<dbReference type="Proteomes" id="UP000018680">
    <property type="component" value="Chromosome"/>
</dbReference>
<keyword evidence="4" id="KW-1185">Reference proteome</keyword>
<reference evidence="3 4" key="1">
    <citation type="journal article" date="2015" name="Stand. Genomic Sci.">
        <title>Complete genome sequence and description of Salinispira pacifica gen. nov., sp. nov., a novel spirochaete isolated form a hypersaline microbial mat.</title>
        <authorList>
            <person name="Ben Hania W."/>
            <person name="Joseph M."/>
            <person name="Schumann P."/>
            <person name="Bunk B."/>
            <person name="Fiebig A."/>
            <person name="Sproer C."/>
            <person name="Klenk H.P."/>
            <person name="Fardeau M.L."/>
            <person name="Spring S."/>
        </authorList>
    </citation>
    <scope>NUCLEOTIDE SEQUENCE [LARGE SCALE GENOMIC DNA]</scope>
    <source>
        <strain evidence="3 4">L21-RPul-D2</strain>
    </source>
</reference>
<gene>
    <name evidence="3" type="ORF">L21SP2_1721</name>
</gene>
<dbReference type="OrthoDB" id="9788100at2"/>
<name>V5WHK9_9SPIO</name>
<sequence>MKAQIANPFITSAVKVFRKEIGVELTRKSLTKKTSPMPSLHISIIIGVTGPVRGQVVYSMDQSFAESVSKAMLPGKLPAEVRKMTHSAVSELANMITGMASIDLAGEDKLISITPPTVFTGPALRIDFLNLPTVSLNFLSQFGTMEVNIALADAG</sequence>
<dbReference type="GO" id="GO:0006935">
    <property type="term" value="P:chemotaxis"/>
    <property type="evidence" value="ECO:0007669"/>
    <property type="project" value="UniProtKB-KW"/>
</dbReference>
<dbReference type="PANTHER" id="PTHR39452">
    <property type="entry name" value="CHEY-P PHOSPHATASE CHEX"/>
    <property type="match status" value="1"/>
</dbReference>
<dbReference type="InterPro" id="IPR038756">
    <property type="entry name" value="CheX-like"/>
</dbReference>
<dbReference type="KEGG" id="slr:L21SP2_1721"/>
<evidence type="ECO:0000256" key="1">
    <source>
        <dbReference type="ARBA" id="ARBA00022500"/>
    </source>
</evidence>
<proteinExistence type="predicted"/>
<dbReference type="SUPFAM" id="SSF103039">
    <property type="entry name" value="CheC-like"/>
    <property type="match status" value="1"/>
</dbReference>
<feature type="domain" description="Chemotaxis phosphatase CheX-like" evidence="2">
    <location>
        <begin position="42"/>
        <end position="128"/>
    </location>
</feature>
<dbReference type="EMBL" id="CP006939">
    <property type="protein sequence ID" value="AHC15100.1"/>
    <property type="molecule type" value="Genomic_DNA"/>
</dbReference>
<dbReference type="AlphaFoldDB" id="V5WHK9"/>
<dbReference type="RefSeq" id="WP_024268019.1">
    <property type="nucleotide sequence ID" value="NC_023035.1"/>
</dbReference>
<evidence type="ECO:0000313" key="3">
    <source>
        <dbReference type="EMBL" id="AHC15100.1"/>
    </source>
</evidence>
<keyword evidence="1" id="KW-0145">Chemotaxis</keyword>
<evidence type="ECO:0000259" key="2">
    <source>
        <dbReference type="Pfam" id="PF13690"/>
    </source>
</evidence>
<organism evidence="3 4">
    <name type="scientific">Salinispira pacifica</name>
    <dbReference type="NCBI Taxonomy" id="1307761"/>
    <lineage>
        <taxon>Bacteria</taxon>
        <taxon>Pseudomonadati</taxon>
        <taxon>Spirochaetota</taxon>
        <taxon>Spirochaetia</taxon>
        <taxon>Spirochaetales</taxon>
        <taxon>Spirochaetaceae</taxon>
        <taxon>Salinispira</taxon>
    </lineage>
</organism>
<dbReference type="HOGENOM" id="CLU_116290_1_1_12"/>
<dbReference type="STRING" id="1307761.L21SP2_1721"/>
<dbReference type="eggNOG" id="COG1406">
    <property type="taxonomic scope" value="Bacteria"/>
</dbReference>
<protein>
    <submittedName>
        <fullName evidence="3">Chemotaxis protein CheX</fullName>
    </submittedName>
</protein>
<evidence type="ECO:0000313" key="4">
    <source>
        <dbReference type="Proteomes" id="UP000018680"/>
    </source>
</evidence>
<dbReference type="PANTHER" id="PTHR39452:SF1">
    <property type="entry name" value="CHEY-P PHOSPHATASE CHEX"/>
    <property type="match status" value="1"/>
</dbReference>
<dbReference type="CDD" id="cd17906">
    <property type="entry name" value="CheX"/>
    <property type="match status" value="1"/>
</dbReference>